<name>A0AC34F8K8_9BILA</name>
<dbReference type="WBParaSite" id="ES5_v2.g13086.t1">
    <property type="protein sequence ID" value="ES5_v2.g13086.t1"/>
    <property type="gene ID" value="ES5_v2.g13086"/>
</dbReference>
<sequence>MIQAEDNFTFETPNGYMTKLVQAIESKNVLKMVVFIELHLPTKYFYQSSTERSKEQDKDLNEDAENLIHNTVEHDLKQESVKGRDLTFECLDGTVSAQRNVLIASSVTMKNQLSSSSNQNVGTIPYTVAVLKPIISFFHLLCFELPDTYSLEYAKEVINAIEYFAPVKTDKLKQKLLKSICQQFAKERNMENPLYRETFNNNQFEIDDVFSNIDDAFGDSLLTNIILQ</sequence>
<proteinExistence type="predicted"/>
<accession>A0AC34F8K8</accession>
<reference evidence="2" key="1">
    <citation type="submission" date="2022-11" db="UniProtKB">
        <authorList>
            <consortium name="WormBaseParasite"/>
        </authorList>
    </citation>
    <scope>IDENTIFICATION</scope>
</reference>
<protein>
    <submittedName>
        <fullName evidence="2">Uncharacterized protein</fullName>
    </submittedName>
</protein>
<organism evidence="1 2">
    <name type="scientific">Panagrolaimus sp. ES5</name>
    <dbReference type="NCBI Taxonomy" id="591445"/>
    <lineage>
        <taxon>Eukaryota</taxon>
        <taxon>Metazoa</taxon>
        <taxon>Ecdysozoa</taxon>
        <taxon>Nematoda</taxon>
        <taxon>Chromadorea</taxon>
        <taxon>Rhabditida</taxon>
        <taxon>Tylenchina</taxon>
        <taxon>Panagrolaimomorpha</taxon>
        <taxon>Panagrolaimoidea</taxon>
        <taxon>Panagrolaimidae</taxon>
        <taxon>Panagrolaimus</taxon>
    </lineage>
</organism>
<evidence type="ECO:0000313" key="2">
    <source>
        <dbReference type="WBParaSite" id="ES5_v2.g13086.t1"/>
    </source>
</evidence>
<evidence type="ECO:0000313" key="1">
    <source>
        <dbReference type="Proteomes" id="UP000887579"/>
    </source>
</evidence>
<dbReference type="Proteomes" id="UP000887579">
    <property type="component" value="Unplaced"/>
</dbReference>